<dbReference type="InterPro" id="IPR057518">
    <property type="entry name" value="GRDP_C"/>
</dbReference>
<evidence type="ECO:0000259" key="3">
    <source>
        <dbReference type="Pfam" id="PF25335"/>
    </source>
</evidence>
<name>A0A7J7LEY3_9MAGN</name>
<evidence type="ECO:0000313" key="4">
    <source>
        <dbReference type="EMBL" id="KAF6141231.1"/>
    </source>
</evidence>
<dbReference type="PANTHER" id="PTHR34365">
    <property type="entry name" value="ENOLASE (DUF1399)"/>
    <property type="match status" value="1"/>
</dbReference>
<dbReference type="Pfam" id="PF25335">
    <property type="entry name" value="GRDP_C"/>
    <property type="match status" value="1"/>
</dbReference>
<sequence>MAIDDESSSIVSSIGTSEDFQSFNSVHDNPNMKITLQLIDVLNYFRWAQSVKLFVGGRGKIRFLLGTKKEPADAESDPKYAKWFLDDSMVYSQRDNNARIFQLSNEIGNFKQVLRLWGCIMRDFDRVGKNYLIMIASSSGQLAHQVKKFLFHLRQQRFMLRLWRRLGCFSFLRDSIPTLSMHEFIYLTGLLSQLLKRHTYCLSDQIRRSPMPPISGIPSETSAMAIRYAYPTPPSVPSQTSHTLSPSLSPLPTASGNSRPSRKKCDYCGKWGHLKTTCHALHGRPAGYQPHLSQSSAHLFADSSVPNSSAFSALSQDEINRFRQLLSMSSTPTASHVGNIASANSVSLSSTSPWIVDSGATDNMTGMSSFFRSHASSSWQQTVRLANGTETPIAGKGCCFKSVNSFICYPPNDLINVFNVRLHLFNSIPNKVHVIYRISGDNPVILMDDIAHFGMDAKGLPAENLRTKVLAKAASARSKSSCAKMMTGLSFFVDNFILGHVFFKYRLEDSNRARGKRSLPADGSLERCNDQGIGGHHREKQRICIHKFMINCVAAVGKVVGTATPKDEESPESQASWSLSTGDELILQWDSSGLTFHLQSQSSANSVRLLNGRQFQYQVNEVDSKSKEKDDEESFVTLVRYSPDTPNGRATALINWKLFVVEFLPEEDAILVLLISMIVLISASEMAREDLGNLLVRRRLKEVKLGQRDWGSVILHPSCSSSTCSPHLQPWHFNARAVTSSVEMDDTRHPTFNYSPSEGGDKLYKQGILRTKT</sequence>
<dbReference type="EMBL" id="JACGCM010002329">
    <property type="protein sequence ID" value="KAF6141231.1"/>
    <property type="molecule type" value="Genomic_DNA"/>
</dbReference>
<evidence type="ECO:0000256" key="1">
    <source>
        <dbReference type="SAM" id="MobiDB-lite"/>
    </source>
</evidence>
<evidence type="ECO:0000313" key="5">
    <source>
        <dbReference type="Proteomes" id="UP000541444"/>
    </source>
</evidence>
<dbReference type="Proteomes" id="UP000541444">
    <property type="component" value="Unassembled WGS sequence"/>
</dbReference>
<organism evidence="4 5">
    <name type="scientific">Kingdonia uniflora</name>
    <dbReference type="NCBI Taxonomy" id="39325"/>
    <lineage>
        <taxon>Eukaryota</taxon>
        <taxon>Viridiplantae</taxon>
        <taxon>Streptophyta</taxon>
        <taxon>Embryophyta</taxon>
        <taxon>Tracheophyta</taxon>
        <taxon>Spermatophyta</taxon>
        <taxon>Magnoliopsida</taxon>
        <taxon>Ranunculales</taxon>
        <taxon>Circaeasteraceae</taxon>
        <taxon>Kingdonia</taxon>
    </lineage>
</organism>
<feature type="domain" description="GRPD C-terminal" evidence="3">
    <location>
        <begin position="539"/>
        <end position="663"/>
    </location>
</feature>
<feature type="compositionally biased region" description="Low complexity" evidence="1">
    <location>
        <begin position="237"/>
        <end position="255"/>
    </location>
</feature>
<feature type="region of interest" description="Disordered" evidence="1">
    <location>
        <begin position="234"/>
        <end position="262"/>
    </location>
</feature>
<comment type="caution">
    <text evidence="4">The sequence shown here is derived from an EMBL/GenBank/DDBJ whole genome shotgun (WGS) entry which is preliminary data.</text>
</comment>
<protein>
    <submittedName>
        <fullName evidence="4">Uncharacterized protein</fullName>
    </submittedName>
</protein>
<reference evidence="4 5" key="1">
    <citation type="journal article" date="2020" name="IScience">
        <title>Genome Sequencing of the Endangered Kingdonia uniflora (Circaeasteraceae, Ranunculales) Reveals Potential Mechanisms of Evolutionary Specialization.</title>
        <authorList>
            <person name="Sun Y."/>
            <person name="Deng T."/>
            <person name="Zhang A."/>
            <person name="Moore M.J."/>
            <person name="Landis J.B."/>
            <person name="Lin N."/>
            <person name="Zhang H."/>
            <person name="Zhang X."/>
            <person name="Huang J."/>
            <person name="Zhang X."/>
            <person name="Sun H."/>
            <person name="Wang H."/>
        </authorList>
    </citation>
    <scope>NUCLEOTIDE SEQUENCE [LARGE SCALE GENOMIC DNA]</scope>
    <source>
        <strain evidence="4">TB1705</strain>
        <tissue evidence="4">Leaf</tissue>
    </source>
</reference>
<keyword evidence="5" id="KW-1185">Reference proteome</keyword>
<proteinExistence type="predicted"/>
<evidence type="ECO:0000259" key="2">
    <source>
        <dbReference type="Pfam" id="PF22936"/>
    </source>
</evidence>
<accession>A0A7J7LEY3</accession>
<dbReference type="AlphaFoldDB" id="A0A7J7LEY3"/>
<dbReference type="InterPro" id="IPR009836">
    <property type="entry name" value="GRDP-like"/>
</dbReference>
<dbReference type="Pfam" id="PF22936">
    <property type="entry name" value="Pol_BBD"/>
    <property type="match status" value="1"/>
</dbReference>
<dbReference type="InterPro" id="IPR054722">
    <property type="entry name" value="PolX-like_BBD"/>
</dbReference>
<dbReference type="OrthoDB" id="2684236at2759"/>
<dbReference type="PANTHER" id="PTHR34365:SF2">
    <property type="entry name" value="ENOLASE (DUF1399)"/>
    <property type="match status" value="1"/>
</dbReference>
<feature type="domain" description="Retrovirus-related Pol polyprotein from transposon TNT 1-94-like beta-barrel" evidence="2">
    <location>
        <begin position="354"/>
        <end position="398"/>
    </location>
</feature>
<gene>
    <name evidence="4" type="ORF">GIB67_024315</name>
</gene>